<evidence type="ECO:0000313" key="1">
    <source>
        <dbReference type="EnsemblPlants" id="AVESA.00010b.r2.3CG0503520.1.CDS"/>
    </source>
</evidence>
<reference evidence="1" key="1">
    <citation type="submission" date="2021-05" db="EMBL/GenBank/DDBJ databases">
        <authorList>
            <person name="Scholz U."/>
            <person name="Mascher M."/>
            <person name="Fiebig A."/>
        </authorList>
    </citation>
    <scope>NUCLEOTIDE SEQUENCE [LARGE SCALE GENOMIC DNA]</scope>
</reference>
<accession>A0ACD5VV93</accession>
<proteinExistence type="predicted"/>
<dbReference type="Proteomes" id="UP001732700">
    <property type="component" value="Chromosome 3C"/>
</dbReference>
<dbReference type="EnsemblPlants" id="AVESA.00010b.r2.3CG0503520.1">
    <property type="protein sequence ID" value="AVESA.00010b.r2.3CG0503520.1.CDS"/>
    <property type="gene ID" value="AVESA.00010b.r2.3CG0503520"/>
</dbReference>
<reference evidence="1" key="2">
    <citation type="submission" date="2025-09" db="UniProtKB">
        <authorList>
            <consortium name="EnsemblPlants"/>
        </authorList>
    </citation>
    <scope>IDENTIFICATION</scope>
</reference>
<organism evidence="1 2">
    <name type="scientific">Avena sativa</name>
    <name type="common">Oat</name>
    <dbReference type="NCBI Taxonomy" id="4498"/>
    <lineage>
        <taxon>Eukaryota</taxon>
        <taxon>Viridiplantae</taxon>
        <taxon>Streptophyta</taxon>
        <taxon>Embryophyta</taxon>
        <taxon>Tracheophyta</taxon>
        <taxon>Spermatophyta</taxon>
        <taxon>Magnoliopsida</taxon>
        <taxon>Liliopsida</taxon>
        <taxon>Poales</taxon>
        <taxon>Poaceae</taxon>
        <taxon>BOP clade</taxon>
        <taxon>Pooideae</taxon>
        <taxon>Poodae</taxon>
        <taxon>Poeae</taxon>
        <taxon>Poeae Chloroplast Group 1 (Aveneae type)</taxon>
        <taxon>Aveninae</taxon>
        <taxon>Avena</taxon>
    </lineage>
</organism>
<protein>
    <submittedName>
        <fullName evidence="1">Uncharacterized protein</fullName>
    </submittedName>
</protein>
<keyword evidence="2" id="KW-1185">Reference proteome</keyword>
<sequence length="567" mass="64764">MAHTPIAIDRAQMSLGSPPAELEIISSSSSRATPRPPARIQASGDEASDGGEGDPDEFRRLTDAELQVKIARSRSMYGRTADGGEKLRKFVRRMEKELDRRRSAGPSKIDTGTRLVVKTPSGVDPFAFNNDDKHNCSNLGGKGHLESYYAPHTKNGKVDRTAFSDELGFFKLGGTTRKPVNHETKSRTVCQNTTSNKFRDMDGRRLGFETCTKNRQKNNNVGSTGMSNKRHTEDDAFEINSKRRGNSKNQTSQHEMLNKRNGKKEVVLLDDEDTESAKLVDVEMANKWDKKSEIFYPSRTDPESVVLTYSDIECLKPAEFLKSPVINFYIQYLKQSRPSDDLYIFSTYFYSKLEKALSGTGNSDSQFCKLRKWWRNVDIFKTPYVLLPIHGEMHWSLVIISMPAKEKESGPTVFHLDSLGVHHSDKIFGVIESYLKEEWSYLQKDPSYGIPFSGTIWGRLSRYIRKEKVDVPRQRNDYDCGIFMLYYIEKFIQEAPDRLTRERLCKFGRKWFNPEETSGLREGMRALLFDIFQNTPLNDRNSESVSHPCDHSGNDDKDEVRTVTIIS</sequence>
<name>A0ACD5VV93_AVESA</name>
<evidence type="ECO:0000313" key="2">
    <source>
        <dbReference type="Proteomes" id="UP001732700"/>
    </source>
</evidence>